<protein>
    <submittedName>
        <fullName evidence="1">DUF2158 domain-containing protein</fullName>
    </submittedName>
</protein>
<organism evidence="1 2">
    <name type="scientific">Sphingomonas aracearum</name>
    <dbReference type="NCBI Taxonomy" id="2283317"/>
    <lineage>
        <taxon>Bacteria</taxon>
        <taxon>Pseudomonadati</taxon>
        <taxon>Pseudomonadota</taxon>
        <taxon>Alphaproteobacteria</taxon>
        <taxon>Sphingomonadales</taxon>
        <taxon>Sphingomonadaceae</taxon>
        <taxon>Sphingomonas</taxon>
    </lineage>
</organism>
<dbReference type="OrthoDB" id="1264301at2"/>
<gene>
    <name evidence="1" type="ORF">DVW87_00370</name>
</gene>
<dbReference type="InterPro" id="IPR019226">
    <property type="entry name" value="DUF2158"/>
</dbReference>
<dbReference type="Pfam" id="PF09926">
    <property type="entry name" value="DUF2158"/>
    <property type="match status" value="1"/>
</dbReference>
<name>A0A369VYM6_9SPHN</name>
<dbReference type="EMBL" id="QQNB01000001">
    <property type="protein sequence ID" value="RDE06230.1"/>
    <property type="molecule type" value="Genomic_DNA"/>
</dbReference>
<evidence type="ECO:0000313" key="1">
    <source>
        <dbReference type="EMBL" id="RDE06230.1"/>
    </source>
</evidence>
<reference evidence="1 2" key="1">
    <citation type="submission" date="2018-07" db="EMBL/GenBank/DDBJ databases">
        <title>a novel species of Sphingomonas isolated from the rhizosphere soil of Araceae plant.</title>
        <authorList>
            <person name="Zhiyong W."/>
            <person name="Qinglan Z."/>
            <person name="Zhiwei F."/>
            <person name="Ding X."/>
            <person name="Gejiao W."/>
            <person name="Shixue Z."/>
        </authorList>
    </citation>
    <scope>NUCLEOTIDE SEQUENCE [LARGE SCALE GENOMIC DNA]</scope>
    <source>
        <strain evidence="1 2">WZY 27</strain>
    </source>
</reference>
<dbReference type="AlphaFoldDB" id="A0A369VYM6"/>
<dbReference type="Proteomes" id="UP000253918">
    <property type="component" value="Unassembled WGS sequence"/>
</dbReference>
<proteinExistence type="predicted"/>
<sequence>MAEEPFKKGDVVALKSGSELLTVEAVQQFRDGRGWLVEVLWFTEDGFKRMSATSEVFEPAEEAKD</sequence>
<evidence type="ECO:0000313" key="2">
    <source>
        <dbReference type="Proteomes" id="UP000253918"/>
    </source>
</evidence>
<comment type="caution">
    <text evidence="1">The sequence shown here is derived from an EMBL/GenBank/DDBJ whole genome shotgun (WGS) entry which is preliminary data.</text>
</comment>
<keyword evidence="2" id="KW-1185">Reference proteome</keyword>
<accession>A0A369VYM6</accession>
<dbReference type="RefSeq" id="WP_114685812.1">
    <property type="nucleotide sequence ID" value="NZ_QQNB01000001.1"/>
</dbReference>